<dbReference type="Proteomes" id="UP000054538">
    <property type="component" value="Unassembled WGS sequence"/>
</dbReference>
<dbReference type="InParanoid" id="A0A0D0C0Q8"/>
<dbReference type="HOGENOM" id="CLU_170509_0_0_1"/>
<name>A0A0D0C0Q8_9AGAM</name>
<accession>A0A0D0C0Q8</accession>
<reference evidence="2" key="2">
    <citation type="submission" date="2015-01" db="EMBL/GenBank/DDBJ databases">
        <title>Evolutionary Origins and Diversification of the Mycorrhizal Mutualists.</title>
        <authorList>
            <consortium name="DOE Joint Genome Institute"/>
            <consortium name="Mycorrhizal Genomics Consortium"/>
            <person name="Kohler A."/>
            <person name="Kuo A."/>
            <person name="Nagy L.G."/>
            <person name="Floudas D."/>
            <person name="Copeland A."/>
            <person name="Barry K.W."/>
            <person name="Cichocki N."/>
            <person name="Veneault-Fourrey C."/>
            <person name="LaButti K."/>
            <person name="Lindquist E.A."/>
            <person name="Lipzen A."/>
            <person name="Lundell T."/>
            <person name="Morin E."/>
            <person name="Murat C."/>
            <person name="Riley R."/>
            <person name="Ohm R."/>
            <person name="Sun H."/>
            <person name="Tunlid A."/>
            <person name="Henrissat B."/>
            <person name="Grigoriev I.V."/>
            <person name="Hibbett D.S."/>
            <person name="Martin F."/>
        </authorList>
    </citation>
    <scope>NUCLEOTIDE SEQUENCE [LARGE SCALE GENOMIC DNA]</scope>
    <source>
        <strain evidence="2">Ve08.2h10</strain>
    </source>
</reference>
<dbReference type="EMBL" id="KN827258">
    <property type="protein sequence ID" value="KIK76862.1"/>
    <property type="molecule type" value="Genomic_DNA"/>
</dbReference>
<sequence length="102" mass="11317">LSGRILDKEAEKVTEGMKLKVMNRFTTGQCDSWKKIVKSSIVASMINVGHPYLLNTCDISDRSKVAENLLEIVLGEIKYAMKVLKGKIMAWCINAGEDSAKI</sequence>
<organism evidence="1 2">
    <name type="scientific">Paxillus rubicundulus Ve08.2h10</name>
    <dbReference type="NCBI Taxonomy" id="930991"/>
    <lineage>
        <taxon>Eukaryota</taxon>
        <taxon>Fungi</taxon>
        <taxon>Dikarya</taxon>
        <taxon>Basidiomycota</taxon>
        <taxon>Agaricomycotina</taxon>
        <taxon>Agaricomycetes</taxon>
        <taxon>Agaricomycetidae</taxon>
        <taxon>Boletales</taxon>
        <taxon>Paxilineae</taxon>
        <taxon>Paxillaceae</taxon>
        <taxon>Paxillus</taxon>
    </lineage>
</organism>
<dbReference type="STRING" id="930991.A0A0D0C0Q8"/>
<feature type="non-terminal residue" evidence="1">
    <location>
        <position position="102"/>
    </location>
</feature>
<dbReference type="AlphaFoldDB" id="A0A0D0C0Q8"/>
<dbReference type="OrthoDB" id="2652027at2759"/>
<keyword evidence="2" id="KW-1185">Reference proteome</keyword>
<protein>
    <submittedName>
        <fullName evidence="1">Uncharacterized protein</fullName>
    </submittedName>
</protein>
<evidence type="ECO:0000313" key="1">
    <source>
        <dbReference type="EMBL" id="KIK76862.1"/>
    </source>
</evidence>
<evidence type="ECO:0000313" key="2">
    <source>
        <dbReference type="Proteomes" id="UP000054538"/>
    </source>
</evidence>
<proteinExistence type="predicted"/>
<gene>
    <name evidence="1" type="ORF">PAXRUDRAFT_78757</name>
</gene>
<reference evidence="1 2" key="1">
    <citation type="submission" date="2014-04" db="EMBL/GenBank/DDBJ databases">
        <authorList>
            <consortium name="DOE Joint Genome Institute"/>
            <person name="Kuo A."/>
            <person name="Kohler A."/>
            <person name="Jargeat P."/>
            <person name="Nagy L.G."/>
            <person name="Floudas D."/>
            <person name="Copeland A."/>
            <person name="Barry K.W."/>
            <person name="Cichocki N."/>
            <person name="Veneault-Fourrey C."/>
            <person name="LaButti K."/>
            <person name="Lindquist E.A."/>
            <person name="Lipzen A."/>
            <person name="Lundell T."/>
            <person name="Morin E."/>
            <person name="Murat C."/>
            <person name="Sun H."/>
            <person name="Tunlid A."/>
            <person name="Henrissat B."/>
            <person name="Grigoriev I.V."/>
            <person name="Hibbett D.S."/>
            <person name="Martin F."/>
            <person name="Nordberg H.P."/>
            <person name="Cantor M.N."/>
            <person name="Hua S.X."/>
        </authorList>
    </citation>
    <scope>NUCLEOTIDE SEQUENCE [LARGE SCALE GENOMIC DNA]</scope>
    <source>
        <strain evidence="1 2">Ve08.2h10</strain>
    </source>
</reference>
<feature type="non-terminal residue" evidence="1">
    <location>
        <position position="1"/>
    </location>
</feature>